<gene>
    <name evidence="1" type="ORF">PTRG_11800</name>
</gene>
<dbReference type="EMBL" id="DS231634">
    <property type="protein sequence ID" value="EDU45956.1"/>
    <property type="molecule type" value="Genomic_DNA"/>
</dbReference>
<dbReference type="InParanoid" id="B2WP90"/>
<evidence type="ECO:0000313" key="2">
    <source>
        <dbReference type="Proteomes" id="UP000001471"/>
    </source>
</evidence>
<organism evidence="1 2">
    <name type="scientific">Pyrenophora tritici-repentis (strain Pt-1C-BFP)</name>
    <name type="common">Wheat tan spot fungus</name>
    <name type="synonym">Drechslera tritici-repentis</name>
    <dbReference type="NCBI Taxonomy" id="426418"/>
    <lineage>
        <taxon>Eukaryota</taxon>
        <taxon>Fungi</taxon>
        <taxon>Dikarya</taxon>
        <taxon>Ascomycota</taxon>
        <taxon>Pezizomycotina</taxon>
        <taxon>Dothideomycetes</taxon>
        <taxon>Pleosporomycetidae</taxon>
        <taxon>Pleosporales</taxon>
        <taxon>Pleosporineae</taxon>
        <taxon>Pleosporaceae</taxon>
        <taxon>Pyrenophora</taxon>
    </lineage>
</organism>
<accession>B2WP90</accession>
<dbReference type="HOGENOM" id="CLU_2942877_0_0_1"/>
<dbReference type="AlphaFoldDB" id="B2WP90"/>
<name>B2WP90_PYRTR</name>
<sequence>MTLDWPGSNRCLIASRRSYALDSKVTSPGVWPMGAEIILERVDNNNTFSWDETSKNLAAR</sequence>
<protein>
    <submittedName>
        <fullName evidence="1">Uncharacterized protein</fullName>
    </submittedName>
</protein>
<proteinExistence type="predicted"/>
<evidence type="ECO:0000313" key="1">
    <source>
        <dbReference type="EMBL" id="EDU45956.1"/>
    </source>
</evidence>
<dbReference type="Proteomes" id="UP000001471">
    <property type="component" value="Unassembled WGS sequence"/>
</dbReference>
<reference evidence="2" key="1">
    <citation type="journal article" date="2013" name="G3 (Bethesda)">
        <title>Comparative genomics of a plant-pathogenic fungus, Pyrenophora tritici-repentis, reveals transduplication and the impact of repeat elements on pathogenicity and population divergence.</title>
        <authorList>
            <person name="Manning V.A."/>
            <person name="Pandelova I."/>
            <person name="Dhillon B."/>
            <person name="Wilhelm L.J."/>
            <person name="Goodwin S.B."/>
            <person name="Berlin A.M."/>
            <person name="Figueroa M."/>
            <person name="Freitag M."/>
            <person name="Hane J.K."/>
            <person name="Henrissat B."/>
            <person name="Holman W.H."/>
            <person name="Kodira C.D."/>
            <person name="Martin J."/>
            <person name="Oliver R.P."/>
            <person name="Robbertse B."/>
            <person name="Schackwitz W."/>
            <person name="Schwartz D.C."/>
            <person name="Spatafora J.W."/>
            <person name="Turgeon B.G."/>
            <person name="Yandava C."/>
            <person name="Young S."/>
            <person name="Zhou S."/>
            <person name="Zeng Q."/>
            <person name="Grigoriev I.V."/>
            <person name="Ma L.-J."/>
            <person name="Ciuffetti L.M."/>
        </authorList>
    </citation>
    <scope>NUCLEOTIDE SEQUENCE [LARGE SCALE GENOMIC DNA]</scope>
    <source>
        <strain evidence="2">Pt-1C-BFP</strain>
    </source>
</reference>